<evidence type="ECO:0000256" key="13">
    <source>
        <dbReference type="PIRSR" id="PIRSR006621-1"/>
    </source>
</evidence>
<dbReference type="InterPro" id="IPR024036">
    <property type="entry name" value="tRNA-dHydroUridine_Synthase_C"/>
</dbReference>
<feature type="binding site" evidence="14">
    <location>
        <position position="100"/>
    </location>
    <ligand>
        <name>FMN</name>
        <dbReference type="ChEBI" id="CHEBI:58210"/>
    </ligand>
</feature>
<dbReference type="PROSITE" id="PS01136">
    <property type="entry name" value="UPF0034"/>
    <property type="match status" value="1"/>
</dbReference>
<dbReference type="PANTHER" id="PTHR45846:SF1">
    <property type="entry name" value="TRNA-DIHYDROURIDINE(47) SYNTHASE [NAD(P)(+)]-LIKE"/>
    <property type="match status" value="1"/>
</dbReference>
<proteinExistence type="inferred from homology"/>
<evidence type="ECO:0000256" key="6">
    <source>
        <dbReference type="ARBA" id="ARBA00022694"/>
    </source>
</evidence>
<evidence type="ECO:0000256" key="5">
    <source>
        <dbReference type="ARBA" id="ARBA00022643"/>
    </source>
</evidence>
<dbReference type="InterPro" id="IPR001269">
    <property type="entry name" value="DUS_fam"/>
</dbReference>
<keyword evidence="9 12" id="KW-0560">Oxidoreductase</keyword>
<dbReference type="GO" id="GO:0000049">
    <property type="term" value="F:tRNA binding"/>
    <property type="evidence" value="ECO:0007669"/>
    <property type="project" value="UniProtKB-KW"/>
</dbReference>
<dbReference type="OrthoDB" id="9764501at2"/>
<dbReference type="InterPro" id="IPR035587">
    <property type="entry name" value="DUS-like_FMN-bd"/>
</dbReference>
<dbReference type="Pfam" id="PF01207">
    <property type="entry name" value="Dus"/>
    <property type="match status" value="1"/>
</dbReference>
<feature type="binding site" evidence="14">
    <location>
        <position position="199"/>
    </location>
    <ligand>
        <name>FMN</name>
        <dbReference type="ChEBI" id="CHEBI:58210"/>
    </ligand>
</feature>
<keyword evidence="3" id="KW-0820">tRNA-binding</keyword>
<dbReference type="KEGG" id="dax:FDQ92_05655"/>
<evidence type="ECO:0000313" key="16">
    <source>
        <dbReference type="EMBL" id="QCQ21707.1"/>
    </source>
</evidence>
<dbReference type="Proteomes" id="UP000298602">
    <property type="component" value="Chromosome"/>
</dbReference>
<evidence type="ECO:0000256" key="2">
    <source>
        <dbReference type="ARBA" id="ARBA00002790"/>
    </source>
</evidence>
<evidence type="ECO:0000259" key="15">
    <source>
        <dbReference type="Pfam" id="PF01207"/>
    </source>
</evidence>
<dbReference type="CDD" id="cd02801">
    <property type="entry name" value="DUS_like_FMN"/>
    <property type="match status" value="1"/>
</dbReference>
<protein>
    <recommendedName>
        <fullName evidence="12">tRNA-dihydrouridine synthase</fullName>
        <ecNumber evidence="12">1.3.1.-</ecNumber>
    </recommendedName>
</protein>
<dbReference type="Gene3D" id="1.10.1200.80">
    <property type="entry name" value="Putative flavin oxidoreducatase, domain 2"/>
    <property type="match status" value="1"/>
</dbReference>
<evidence type="ECO:0000256" key="1">
    <source>
        <dbReference type="ARBA" id="ARBA00001917"/>
    </source>
</evidence>
<keyword evidence="8" id="KW-0694">RNA-binding</keyword>
<comment type="catalytic activity">
    <reaction evidence="10">
        <text>a 5,6-dihydrouridine in tRNA + NADP(+) = a uridine in tRNA + NADPH + H(+)</text>
        <dbReference type="Rhea" id="RHEA:23624"/>
        <dbReference type="Rhea" id="RHEA-COMP:13339"/>
        <dbReference type="Rhea" id="RHEA-COMP:13887"/>
        <dbReference type="ChEBI" id="CHEBI:15378"/>
        <dbReference type="ChEBI" id="CHEBI:57783"/>
        <dbReference type="ChEBI" id="CHEBI:58349"/>
        <dbReference type="ChEBI" id="CHEBI:65315"/>
        <dbReference type="ChEBI" id="CHEBI:74443"/>
    </reaction>
</comment>
<evidence type="ECO:0000256" key="8">
    <source>
        <dbReference type="ARBA" id="ARBA00022884"/>
    </source>
</evidence>
<keyword evidence="6 12" id="KW-0819">tRNA processing</keyword>
<evidence type="ECO:0000256" key="7">
    <source>
        <dbReference type="ARBA" id="ARBA00022857"/>
    </source>
</evidence>
<feature type="binding site" evidence="14">
    <location>
        <begin position="254"/>
        <end position="255"/>
    </location>
    <ligand>
        <name>FMN</name>
        <dbReference type="ChEBI" id="CHEBI:58210"/>
    </ligand>
</feature>
<keyword evidence="4 12" id="KW-0285">Flavoprotein</keyword>
<accession>A0A4P8L1G5</accession>
<evidence type="ECO:0000256" key="9">
    <source>
        <dbReference type="ARBA" id="ARBA00023002"/>
    </source>
</evidence>
<evidence type="ECO:0000256" key="14">
    <source>
        <dbReference type="PIRSR" id="PIRSR006621-2"/>
    </source>
</evidence>
<dbReference type="PIRSF" id="PIRSF006621">
    <property type="entry name" value="Dus"/>
    <property type="match status" value="1"/>
</dbReference>
<reference evidence="16 17" key="2">
    <citation type="submission" date="2019-05" db="EMBL/GenBank/DDBJ databases">
        <authorList>
            <person name="Suflita J.M."/>
            <person name="Marks C.R."/>
        </authorList>
    </citation>
    <scope>NUCLEOTIDE SEQUENCE [LARGE SCALE GENOMIC DNA]</scope>
    <source>
        <strain evidence="16 17">ALDC</strain>
    </source>
</reference>
<reference evidence="16 17" key="1">
    <citation type="submission" date="2019-05" db="EMBL/GenBank/DDBJ databases">
        <title>The Complete Genome Sequence of the n-alkane-degrading Desulfoglaeba alkanexedens ALDC reveals multiple alkylsuccinate synthase gene clusters.</title>
        <authorList>
            <person name="Callaghan A.V."/>
            <person name="Davidova I.A."/>
            <person name="Duncan K.E."/>
            <person name="Morris B."/>
            <person name="McInerney M.J."/>
        </authorList>
    </citation>
    <scope>NUCLEOTIDE SEQUENCE [LARGE SCALE GENOMIC DNA]</scope>
    <source>
        <strain evidence="16 17">ALDC</strain>
    </source>
</reference>
<comment type="similarity">
    <text evidence="12">Belongs to the dus family.</text>
</comment>
<feature type="binding site" evidence="14">
    <location>
        <position position="169"/>
    </location>
    <ligand>
        <name>FMN</name>
        <dbReference type="ChEBI" id="CHEBI:58210"/>
    </ligand>
</feature>
<evidence type="ECO:0000256" key="11">
    <source>
        <dbReference type="ARBA" id="ARBA00048802"/>
    </source>
</evidence>
<evidence type="ECO:0000256" key="4">
    <source>
        <dbReference type="ARBA" id="ARBA00022630"/>
    </source>
</evidence>
<evidence type="ECO:0000256" key="10">
    <source>
        <dbReference type="ARBA" id="ARBA00048205"/>
    </source>
</evidence>
<dbReference type="InterPro" id="IPR013785">
    <property type="entry name" value="Aldolase_TIM"/>
</dbReference>
<dbReference type="AlphaFoldDB" id="A0A4P8L1G5"/>
<evidence type="ECO:0000313" key="17">
    <source>
        <dbReference type="Proteomes" id="UP000298602"/>
    </source>
</evidence>
<dbReference type="InterPro" id="IPR018517">
    <property type="entry name" value="tRNA_hU_synthase_CS"/>
</dbReference>
<keyword evidence="17" id="KW-1185">Reference proteome</keyword>
<dbReference type="NCBIfam" id="TIGR00737">
    <property type="entry name" value="nifR3_yhdG"/>
    <property type="match status" value="1"/>
</dbReference>
<dbReference type="SUPFAM" id="SSF51395">
    <property type="entry name" value="FMN-linked oxidoreductases"/>
    <property type="match status" value="1"/>
</dbReference>
<keyword evidence="5 12" id="KW-0288">FMN</keyword>
<organism evidence="16 17">
    <name type="scientific">Desulfoglaeba alkanexedens ALDC</name>
    <dbReference type="NCBI Taxonomy" id="980445"/>
    <lineage>
        <taxon>Bacteria</taxon>
        <taxon>Pseudomonadati</taxon>
        <taxon>Thermodesulfobacteriota</taxon>
        <taxon>Syntrophobacteria</taxon>
        <taxon>Syntrophobacterales</taxon>
        <taxon>Syntrophobacteraceae</taxon>
        <taxon>Desulfoglaeba</taxon>
    </lineage>
</organism>
<comment type="cofactor">
    <cofactor evidence="1 12 14">
        <name>FMN</name>
        <dbReference type="ChEBI" id="CHEBI:58210"/>
    </cofactor>
</comment>
<dbReference type="InterPro" id="IPR004652">
    <property type="entry name" value="DusB-like"/>
</dbReference>
<dbReference type="GO" id="GO:0017150">
    <property type="term" value="F:tRNA dihydrouridine synthase activity"/>
    <property type="evidence" value="ECO:0007669"/>
    <property type="project" value="InterPro"/>
</dbReference>
<feature type="domain" description="DUS-like FMN-binding" evidence="15">
    <location>
        <begin position="43"/>
        <end position="334"/>
    </location>
</feature>
<evidence type="ECO:0000256" key="12">
    <source>
        <dbReference type="PIRNR" id="PIRNR006621"/>
    </source>
</evidence>
<comment type="catalytic activity">
    <reaction evidence="11">
        <text>a 5,6-dihydrouridine in tRNA + NAD(+) = a uridine in tRNA + NADH + H(+)</text>
        <dbReference type="Rhea" id="RHEA:54452"/>
        <dbReference type="Rhea" id="RHEA-COMP:13339"/>
        <dbReference type="Rhea" id="RHEA-COMP:13887"/>
        <dbReference type="ChEBI" id="CHEBI:15378"/>
        <dbReference type="ChEBI" id="CHEBI:57540"/>
        <dbReference type="ChEBI" id="CHEBI:57945"/>
        <dbReference type="ChEBI" id="CHEBI:65315"/>
        <dbReference type="ChEBI" id="CHEBI:74443"/>
    </reaction>
</comment>
<keyword evidence="14" id="KW-0547">Nucleotide-binding</keyword>
<evidence type="ECO:0000256" key="3">
    <source>
        <dbReference type="ARBA" id="ARBA00022555"/>
    </source>
</evidence>
<dbReference type="EC" id="1.3.1.-" evidence="12"/>
<keyword evidence="7" id="KW-0521">NADP</keyword>
<gene>
    <name evidence="16" type="primary">dusB</name>
    <name evidence="16" type="ORF">FDQ92_05655</name>
</gene>
<dbReference type="EMBL" id="CP040098">
    <property type="protein sequence ID" value="QCQ21707.1"/>
    <property type="molecule type" value="Genomic_DNA"/>
</dbReference>
<dbReference type="Gene3D" id="3.20.20.70">
    <property type="entry name" value="Aldolase class I"/>
    <property type="match status" value="1"/>
</dbReference>
<dbReference type="GO" id="GO:0050660">
    <property type="term" value="F:flavin adenine dinucleotide binding"/>
    <property type="evidence" value="ECO:0007669"/>
    <property type="project" value="InterPro"/>
</dbReference>
<dbReference type="PANTHER" id="PTHR45846">
    <property type="entry name" value="TRNA-DIHYDROURIDINE(47) SYNTHASE [NAD(P)(+)]-LIKE"/>
    <property type="match status" value="1"/>
</dbReference>
<sequence length="369" mass="40164">MPTCTGCSEVASLKIQKVLKTENAFRVTPLRIGELLIDPPLVLAPMAGVTDRPFRRLAARLGAGLVTTEMISSEGLIRNHSGSWNLFKRDPEIGVPVAVQIFGSDPETMAGVARKVAERGADSVDINAGCPVRKVVRQGAGAALLRTPGKLFAMVSAVKRAVDIPVTVKIRIGWDQRAVNVVEVVRGLEAAGADAVTVHARTAKQLYGGEADWRQIRRATQAVSIPIIGNGDVMDPSDADRMLSETGCDAVMIGRAALGNPWIFSAIARHWGRVGPWNPEPTWKDFRETVQAHLQAFRAERPLPPGHYRKVLMWYSRGLPESSPLRARLMTVRTIGAMEAVFRDWIDALASGDLPFHVCKAGEESARCR</sequence>
<comment type="function">
    <text evidence="2 12">Catalyzes the synthesis of 5,6-dihydrouridine (D), a modified base found in the D-loop of most tRNAs, via the reduction of the C5-C6 double bond in target uridines.</text>
</comment>
<name>A0A4P8L1G5_9BACT</name>
<feature type="binding site" evidence="14">
    <location>
        <begin position="45"/>
        <end position="47"/>
    </location>
    <ligand>
        <name>FMN</name>
        <dbReference type="ChEBI" id="CHEBI:58210"/>
    </ligand>
</feature>
<feature type="active site" description="Proton donor" evidence="13">
    <location>
        <position position="130"/>
    </location>
</feature>